<keyword evidence="2 5" id="KW-0812">Transmembrane</keyword>
<dbReference type="GO" id="GO:0015179">
    <property type="term" value="F:L-amino acid transmembrane transporter activity"/>
    <property type="evidence" value="ECO:0007669"/>
    <property type="project" value="TreeGrafter"/>
</dbReference>
<comment type="caution">
    <text evidence="6">The sequence shown here is derived from an EMBL/GenBank/DDBJ whole genome shotgun (WGS) entry which is preliminary data.</text>
</comment>
<keyword evidence="7" id="KW-1185">Reference proteome</keyword>
<feature type="transmembrane region" description="Helical" evidence="5">
    <location>
        <begin position="143"/>
        <end position="161"/>
    </location>
</feature>
<dbReference type="OrthoDB" id="3181223at2"/>
<dbReference type="Proteomes" id="UP000310506">
    <property type="component" value="Unassembled WGS sequence"/>
</dbReference>
<feature type="transmembrane region" description="Helical" evidence="5">
    <location>
        <begin position="405"/>
        <end position="422"/>
    </location>
</feature>
<feature type="transmembrane region" description="Helical" evidence="5">
    <location>
        <begin position="347"/>
        <end position="367"/>
    </location>
</feature>
<evidence type="ECO:0000256" key="2">
    <source>
        <dbReference type="ARBA" id="ARBA00022692"/>
    </source>
</evidence>
<dbReference type="InterPro" id="IPR002293">
    <property type="entry name" value="AA/rel_permease1"/>
</dbReference>
<keyword evidence="4 5" id="KW-0472">Membrane</keyword>
<organism evidence="6 7">
    <name type="scientific">Vagococcus silagei</name>
    <dbReference type="NCBI Taxonomy" id="2508885"/>
    <lineage>
        <taxon>Bacteria</taxon>
        <taxon>Bacillati</taxon>
        <taxon>Bacillota</taxon>
        <taxon>Bacilli</taxon>
        <taxon>Lactobacillales</taxon>
        <taxon>Enterococcaceae</taxon>
        <taxon>Vagococcus</taxon>
    </lineage>
</organism>
<dbReference type="PANTHER" id="PTHR11785">
    <property type="entry name" value="AMINO ACID TRANSPORTER"/>
    <property type="match status" value="1"/>
</dbReference>
<dbReference type="PANTHER" id="PTHR11785:SF512">
    <property type="entry name" value="SOBREMESA, ISOFORM B"/>
    <property type="match status" value="1"/>
</dbReference>
<dbReference type="Pfam" id="PF13520">
    <property type="entry name" value="AA_permease_2"/>
    <property type="match status" value="1"/>
</dbReference>
<evidence type="ECO:0000256" key="4">
    <source>
        <dbReference type="ARBA" id="ARBA00023136"/>
    </source>
</evidence>
<feature type="transmembrane region" description="Helical" evidence="5">
    <location>
        <begin position="314"/>
        <end position="335"/>
    </location>
</feature>
<feature type="transmembrane region" description="Helical" evidence="5">
    <location>
        <begin position="268"/>
        <end position="289"/>
    </location>
</feature>
<dbReference type="PIRSF" id="PIRSF006060">
    <property type="entry name" value="AA_transporter"/>
    <property type="match status" value="1"/>
</dbReference>
<dbReference type="Gene3D" id="1.20.1740.10">
    <property type="entry name" value="Amino acid/polyamine transporter I"/>
    <property type="match status" value="1"/>
</dbReference>
<feature type="transmembrane region" description="Helical" evidence="5">
    <location>
        <begin position="110"/>
        <end position="131"/>
    </location>
</feature>
<evidence type="ECO:0000313" key="6">
    <source>
        <dbReference type="EMBL" id="THB60686.1"/>
    </source>
</evidence>
<proteinExistence type="predicted"/>
<evidence type="ECO:0000256" key="5">
    <source>
        <dbReference type="SAM" id="Phobius"/>
    </source>
</evidence>
<dbReference type="AlphaFoldDB" id="A0A4S3B5G6"/>
<feature type="transmembrane region" description="Helical" evidence="5">
    <location>
        <begin position="81"/>
        <end position="104"/>
    </location>
</feature>
<keyword evidence="3 5" id="KW-1133">Transmembrane helix</keyword>
<sequence length="430" mass="47277">MIVGICVGSGIFFKVDDILKYTGGSVKLGVLVFIIGAFSIIFGSLSLTNLEAMTDNTGGMVAYFEDFFNKKIASGFGWYQTFLYFPTVIAVVSWVSGIYTILLFELPNTLNWQIAIGLVYLLTFYAINILSKTIGGHFQVVSSIIKLIPLLGVGIVAFFWHQAAPSVPQDIPIQHTSNVGFGWLAALAPMAFSFDGWPIALSISNEVKDSKKTMPKALILGPLIVLIVYLSYFLGMTHILGSEYILSVGDGAVTKIGELLLGRSGEKILLFFVLISVLGVVNGVILAHLRMPKALMTKQMLPVKQSKTKNPKAFELHSALISFLVTISWYVIHYFTQKFGILPMGDISEIAVVFGYCFYITLYIKVFKMYRNQEIHHRFTGQIAPVLAVFGGLIIVLGGFTTSPIGLLFSFAICSLIYFAGIKSYQKLNA</sequence>
<gene>
    <name evidence="6" type="ORF">ESZ54_08815</name>
</gene>
<dbReference type="InterPro" id="IPR050598">
    <property type="entry name" value="AminoAcid_Transporter"/>
</dbReference>
<dbReference type="GO" id="GO:0016020">
    <property type="term" value="C:membrane"/>
    <property type="evidence" value="ECO:0007669"/>
    <property type="project" value="UniProtKB-SubCell"/>
</dbReference>
<reference evidence="6 7" key="1">
    <citation type="submission" date="2019-01" db="EMBL/GenBank/DDBJ databases">
        <title>Vagococcus silagei sp. nov. isolated from brewer's grain.</title>
        <authorList>
            <person name="Guu J.-R."/>
        </authorList>
    </citation>
    <scope>NUCLEOTIDE SEQUENCE [LARGE SCALE GENOMIC DNA]</scope>
    <source>
        <strain evidence="6 7">2B-2</strain>
    </source>
</reference>
<evidence type="ECO:0000256" key="3">
    <source>
        <dbReference type="ARBA" id="ARBA00022989"/>
    </source>
</evidence>
<feature type="transmembrane region" description="Helical" evidence="5">
    <location>
        <begin position="181"/>
        <end position="205"/>
    </location>
</feature>
<protein>
    <submittedName>
        <fullName evidence="6">APC family permease</fullName>
    </submittedName>
</protein>
<evidence type="ECO:0000256" key="1">
    <source>
        <dbReference type="ARBA" id="ARBA00004141"/>
    </source>
</evidence>
<feature type="transmembrane region" description="Helical" evidence="5">
    <location>
        <begin position="217"/>
        <end position="240"/>
    </location>
</feature>
<evidence type="ECO:0000313" key="7">
    <source>
        <dbReference type="Proteomes" id="UP000310506"/>
    </source>
</evidence>
<feature type="transmembrane region" description="Helical" evidence="5">
    <location>
        <begin position="379"/>
        <end position="399"/>
    </location>
</feature>
<comment type="subcellular location">
    <subcellularLocation>
        <location evidence="1">Membrane</location>
        <topology evidence="1">Multi-pass membrane protein</topology>
    </subcellularLocation>
</comment>
<feature type="transmembrane region" description="Helical" evidence="5">
    <location>
        <begin position="28"/>
        <end position="50"/>
    </location>
</feature>
<dbReference type="EMBL" id="SDGV01000018">
    <property type="protein sequence ID" value="THB60686.1"/>
    <property type="molecule type" value="Genomic_DNA"/>
</dbReference>
<name>A0A4S3B5G6_9ENTE</name>
<accession>A0A4S3B5G6</accession>